<name>A9DAA8_9GAMM</name>
<dbReference type="AlphaFoldDB" id="A9DAA8"/>
<dbReference type="Proteomes" id="UP000005839">
    <property type="component" value="Unassembled WGS sequence"/>
</dbReference>
<sequence>MGQRVCDIEAYVQDADDSALHIGERAIYRHIIVTKQVGIAFIVLPLEQGLITRVILAQIGAEGAFAIGHLQGGGDTHEVIAITDEDSGVAAGEIRVTIDLTLGGIELLSLMLQCRGGFAEYLHRLVGFAELARIHDPQNICVAARQGEQSGILQLDQIRCALHLGLDPRHRLNFELICGGEVGYTAGYSV</sequence>
<reference evidence="1 2" key="1">
    <citation type="submission" date="2007-10" db="EMBL/GenBank/DDBJ databases">
        <authorList>
            <person name="Yayanos A."/>
            <person name="Ferriera S."/>
            <person name="Johnson J."/>
            <person name="Kravitz S."/>
            <person name="Halpern A."/>
            <person name="Remington K."/>
            <person name="Beeson K."/>
            <person name="Tran B."/>
            <person name="Rogers Y.-H."/>
            <person name="Friedman R."/>
            <person name="Venter J.C."/>
        </authorList>
    </citation>
    <scope>NUCLEOTIDE SEQUENCE [LARGE SCALE GENOMIC DNA]</scope>
    <source>
        <strain evidence="1 2">KT99</strain>
    </source>
</reference>
<evidence type="ECO:0000313" key="1">
    <source>
        <dbReference type="EMBL" id="EDQ00735.1"/>
    </source>
</evidence>
<keyword evidence="2" id="KW-1185">Reference proteome</keyword>
<protein>
    <submittedName>
        <fullName evidence="1">Uncharacterized protein</fullName>
    </submittedName>
</protein>
<proteinExistence type="predicted"/>
<accession>A9DAA8</accession>
<comment type="caution">
    <text evidence="1">The sequence shown here is derived from an EMBL/GenBank/DDBJ whole genome shotgun (WGS) entry which is preliminary data.</text>
</comment>
<evidence type="ECO:0000313" key="2">
    <source>
        <dbReference type="Proteomes" id="UP000005839"/>
    </source>
</evidence>
<gene>
    <name evidence="1" type="ORF">KT99_15947</name>
</gene>
<organism evidence="1 2">
    <name type="scientific">Shewanella benthica KT99</name>
    <dbReference type="NCBI Taxonomy" id="314608"/>
    <lineage>
        <taxon>Bacteria</taxon>
        <taxon>Pseudomonadati</taxon>
        <taxon>Pseudomonadota</taxon>
        <taxon>Gammaproteobacteria</taxon>
        <taxon>Alteromonadales</taxon>
        <taxon>Shewanellaceae</taxon>
        <taxon>Shewanella</taxon>
    </lineage>
</organism>
<dbReference type="EMBL" id="ABIC01000017">
    <property type="protein sequence ID" value="EDQ00735.1"/>
    <property type="molecule type" value="Genomic_DNA"/>
</dbReference>